<evidence type="ECO:0000313" key="13">
    <source>
        <dbReference type="EMBL" id="MFC5395132.1"/>
    </source>
</evidence>
<protein>
    <recommendedName>
        <fullName evidence="9">Chaperone protein DnaJ</fullName>
    </recommendedName>
</protein>
<feature type="binding site" evidence="9">
    <location>
        <position position="202"/>
    </location>
    <ligand>
        <name>Zn(2+)</name>
        <dbReference type="ChEBI" id="CHEBI:29105"/>
        <label>1</label>
    </ligand>
</feature>
<keyword evidence="7 9" id="KW-0346">Stress response</keyword>
<dbReference type="PROSITE" id="PS51188">
    <property type="entry name" value="ZF_CR"/>
    <property type="match status" value="1"/>
</dbReference>
<gene>
    <name evidence="9 13" type="primary">dnaJ</name>
    <name evidence="13" type="ORF">ACFPPC_21065</name>
</gene>
<dbReference type="CDD" id="cd10747">
    <property type="entry name" value="DnaJ_C"/>
    <property type="match status" value="1"/>
</dbReference>
<comment type="subunit">
    <text evidence="9">Homodimer.</text>
</comment>
<comment type="similarity">
    <text evidence="9">Belongs to the DnaJ family.</text>
</comment>
<dbReference type="InterPro" id="IPR036410">
    <property type="entry name" value="HSP_DnaJ_Cys-rich_dom_sf"/>
</dbReference>
<dbReference type="Gene3D" id="2.60.260.20">
    <property type="entry name" value="Urease metallochaperone UreE, N-terminal domain"/>
    <property type="match status" value="2"/>
</dbReference>
<feature type="domain" description="J" evidence="11">
    <location>
        <begin position="5"/>
        <end position="70"/>
    </location>
</feature>
<dbReference type="PANTHER" id="PTHR43096">
    <property type="entry name" value="DNAJ HOMOLOG 1, MITOCHONDRIAL-RELATED"/>
    <property type="match status" value="1"/>
</dbReference>
<dbReference type="SUPFAM" id="SSF46565">
    <property type="entry name" value="Chaperone J-domain"/>
    <property type="match status" value="1"/>
</dbReference>
<feature type="binding site" evidence="9">
    <location>
        <position position="163"/>
    </location>
    <ligand>
        <name>Zn(2+)</name>
        <dbReference type="ChEBI" id="CHEBI:29105"/>
        <label>2</label>
    </ligand>
</feature>
<dbReference type="SUPFAM" id="SSF49493">
    <property type="entry name" value="HSP40/DnaJ peptide-binding domain"/>
    <property type="match status" value="2"/>
</dbReference>
<proteinExistence type="inferred from homology"/>
<feature type="repeat" description="CXXCXGXG motif" evidence="9">
    <location>
        <begin position="199"/>
        <end position="206"/>
    </location>
</feature>
<name>A0ABW0HFE9_9HYPH</name>
<evidence type="ECO:0000259" key="12">
    <source>
        <dbReference type="PROSITE" id="PS51188"/>
    </source>
</evidence>
<feature type="binding site" evidence="9">
    <location>
        <position position="188"/>
    </location>
    <ligand>
        <name>Zn(2+)</name>
        <dbReference type="ChEBI" id="CHEBI:29105"/>
        <label>2</label>
    </ligand>
</feature>
<dbReference type="PRINTS" id="PR00625">
    <property type="entry name" value="JDOMAIN"/>
</dbReference>
<dbReference type="Pfam" id="PF00684">
    <property type="entry name" value="DnaJ_CXXCXGXG"/>
    <property type="match status" value="1"/>
</dbReference>
<dbReference type="NCBIfam" id="NF008035">
    <property type="entry name" value="PRK10767.1"/>
    <property type="match status" value="1"/>
</dbReference>
<dbReference type="HAMAP" id="MF_01152">
    <property type="entry name" value="DnaJ"/>
    <property type="match status" value="1"/>
</dbReference>
<evidence type="ECO:0000256" key="8">
    <source>
        <dbReference type="ARBA" id="ARBA00023186"/>
    </source>
</evidence>
<dbReference type="SUPFAM" id="SSF57938">
    <property type="entry name" value="DnaJ/Hsp40 cysteine-rich domain"/>
    <property type="match status" value="1"/>
</dbReference>
<feature type="domain" description="CR-type" evidence="12">
    <location>
        <begin position="133"/>
        <end position="211"/>
    </location>
</feature>
<evidence type="ECO:0000256" key="9">
    <source>
        <dbReference type="HAMAP-Rule" id="MF_01152"/>
    </source>
</evidence>
<dbReference type="Pfam" id="PF01556">
    <property type="entry name" value="DnaJ_C"/>
    <property type="match status" value="1"/>
</dbReference>
<comment type="function">
    <text evidence="9">Participates actively in the response to hyperosmotic and heat shock by preventing the aggregation of stress-denatured proteins and by disaggregating proteins, also in an autonomous, DnaK-independent fashion. Unfolded proteins bind initially to DnaJ; upon interaction with the DnaJ-bound protein, DnaK hydrolyzes its bound ATP, resulting in the formation of a stable complex. GrpE releases ADP from DnaK; ATP binding to DnaK triggers the release of the substrate protein, thus completing the reaction cycle. Several rounds of ATP-dependent interactions between DnaJ, DnaK and GrpE are required for fully efficient folding. Also involved, together with DnaK and GrpE, in the DNA replication of plasmids through activation of initiation proteins.</text>
</comment>
<keyword evidence="14" id="KW-1185">Reference proteome</keyword>
<dbReference type="PANTHER" id="PTHR43096:SF48">
    <property type="entry name" value="CHAPERONE PROTEIN DNAJ"/>
    <property type="match status" value="1"/>
</dbReference>
<feature type="repeat" description="CXXCXGXG motif" evidence="9">
    <location>
        <begin position="185"/>
        <end position="192"/>
    </location>
</feature>
<feature type="binding site" evidence="9">
    <location>
        <position position="149"/>
    </location>
    <ligand>
        <name>Zn(2+)</name>
        <dbReference type="ChEBI" id="CHEBI:29105"/>
        <label>1</label>
    </ligand>
</feature>
<feature type="binding site" evidence="9">
    <location>
        <position position="199"/>
    </location>
    <ligand>
        <name>Zn(2+)</name>
        <dbReference type="ChEBI" id="CHEBI:29105"/>
        <label>1</label>
    </ligand>
</feature>
<dbReference type="CDD" id="cd06257">
    <property type="entry name" value="DnaJ"/>
    <property type="match status" value="1"/>
</dbReference>
<dbReference type="RefSeq" id="WP_377010904.1">
    <property type="nucleotide sequence ID" value="NZ_JBHSLV010000038.1"/>
</dbReference>
<dbReference type="InterPro" id="IPR001305">
    <property type="entry name" value="HSP_DnaJ_Cys-rich_dom"/>
</dbReference>
<feature type="zinc finger region" description="CR-type" evidence="10">
    <location>
        <begin position="133"/>
        <end position="211"/>
    </location>
</feature>
<evidence type="ECO:0000256" key="7">
    <source>
        <dbReference type="ARBA" id="ARBA00023016"/>
    </source>
</evidence>
<keyword evidence="3 9" id="KW-0479">Metal-binding</keyword>
<comment type="domain">
    <text evidence="9">The J domain is necessary and sufficient to stimulate DnaK ATPase activity. Zinc center 1 plays an important role in the autonomous, DnaK-independent chaperone activity of DnaJ. Zinc center 2 is essential for interaction with DnaK and for DnaJ activity.</text>
</comment>
<dbReference type="EMBL" id="JBHSLV010000038">
    <property type="protein sequence ID" value="MFC5395132.1"/>
    <property type="molecule type" value="Genomic_DNA"/>
</dbReference>
<dbReference type="InterPro" id="IPR036869">
    <property type="entry name" value="J_dom_sf"/>
</dbReference>
<evidence type="ECO:0000256" key="5">
    <source>
        <dbReference type="ARBA" id="ARBA00022771"/>
    </source>
</evidence>
<feature type="binding site" evidence="9">
    <location>
        <position position="146"/>
    </location>
    <ligand>
        <name>Zn(2+)</name>
        <dbReference type="ChEBI" id="CHEBI:29105"/>
        <label>1</label>
    </ligand>
</feature>
<reference evidence="14" key="1">
    <citation type="journal article" date="2019" name="Int. J. Syst. Evol. Microbiol.">
        <title>The Global Catalogue of Microorganisms (GCM) 10K type strain sequencing project: providing services to taxonomists for standard genome sequencing and annotation.</title>
        <authorList>
            <consortium name="The Broad Institute Genomics Platform"/>
            <consortium name="The Broad Institute Genome Sequencing Center for Infectious Disease"/>
            <person name="Wu L."/>
            <person name="Ma J."/>
        </authorList>
    </citation>
    <scope>NUCLEOTIDE SEQUENCE [LARGE SCALE GENOMIC DNA]</scope>
    <source>
        <strain evidence="14">CGMCC 1.16326</strain>
    </source>
</reference>
<keyword evidence="1 9" id="KW-0963">Cytoplasm</keyword>
<evidence type="ECO:0000256" key="10">
    <source>
        <dbReference type="PROSITE-ProRule" id="PRU00546"/>
    </source>
</evidence>
<dbReference type="Gene3D" id="1.10.287.110">
    <property type="entry name" value="DnaJ domain"/>
    <property type="match status" value="1"/>
</dbReference>
<dbReference type="Gene3D" id="2.10.230.10">
    <property type="entry name" value="Heat shock protein DnaJ, cysteine-rich domain"/>
    <property type="match status" value="1"/>
</dbReference>
<evidence type="ECO:0000256" key="1">
    <source>
        <dbReference type="ARBA" id="ARBA00022490"/>
    </source>
</evidence>
<comment type="subcellular location">
    <subcellularLocation>
        <location evidence="9">Cytoplasm</location>
    </subcellularLocation>
</comment>
<evidence type="ECO:0000256" key="6">
    <source>
        <dbReference type="ARBA" id="ARBA00022833"/>
    </source>
</evidence>
<dbReference type="NCBIfam" id="TIGR02349">
    <property type="entry name" value="DnaJ_bact"/>
    <property type="match status" value="1"/>
</dbReference>
<evidence type="ECO:0000256" key="3">
    <source>
        <dbReference type="ARBA" id="ARBA00022723"/>
    </source>
</evidence>
<evidence type="ECO:0000256" key="4">
    <source>
        <dbReference type="ARBA" id="ARBA00022737"/>
    </source>
</evidence>
<evidence type="ECO:0000256" key="2">
    <source>
        <dbReference type="ARBA" id="ARBA00022705"/>
    </source>
</evidence>
<dbReference type="InterPro" id="IPR002939">
    <property type="entry name" value="DnaJ_C"/>
</dbReference>
<dbReference type="PROSITE" id="PS00636">
    <property type="entry name" value="DNAJ_1"/>
    <property type="match status" value="1"/>
</dbReference>
<comment type="cofactor">
    <cofactor evidence="9">
        <name>Zn(2+)</name>
        <dbReference type="ChEBI" id="CHEBI:29105"/>
    </cofactor>
    <text evidence="9">Binds 2 Zn(2+) ions per monomer.</text>
</comment>
<dbReference type="Pfam" id="PF00226">
    <property type="entry name" value="DnaJ"/>
    <property type="match status" value="1"/>
</dbReference>
<keyword evidence="13" id="KW-0560">Oxidoreductase</keyword>
<keyword evidence="8 9" id="KW-0143">Chaperone</keyword>
<dbReference type="InterPro" id="IPR001623">
    <property type="entry name" value="DnaJ_domain"/>
</dbReference>
<dbReference type="InterPro" id="IPR008971">
    <property type="entry name" value="HSP40/DnaJ_pept-bd"/>
</dbReference>
<sequence length="377" mass="40600">MSKRDYYEILGVSRTVTDVELKSSFRKLAMQHHPDKNPGDKQAEIKFKEINEAYQILSDGQKRAAYDRYGHQAFENGGGGGGPADMSDFMSDIFESFFGEGRGRGGPRGANGRERGADLRYNLEIGLEEAYAGKNETIRVPTSVTCEVCSGTGAKAGSKSRQCPTCGGHGRVRASQGFFSVERTCPTCNGRGEIIDDPCTGCQGAGRVTRERTLSVNIPAGVEDGTRIRLAGEGEAGLRGGPAGDLYIFLSIKPHAIFQRDGADLFCRVPIGLTSAALGGEIEVPTLNGDKARVKVPEGTQTGKQFRLKGKGMSVLRSREMGDLYIQVLVETPQKLTARQRELLMEFERESSGATHPETAGFFGRVKDFLGGLGGSA</sequence>
<accession>A0ABW0HFE9</accession>
<feature type="binding site" evidence="9">
    <location>
        <position position="166"/>
    </location>
    <ligand>
        <name>Zn(2+)</name>
        <dbReference type="ChEBI" id="CHEBI:29105"/>
        <label>2</label>
    </ligand>
</feature>
<organism evidence="13 14">
    <name type="scientific">Bosea vestrisii</name>
    <dbReference type="NCBI Taxonomy" id="151416"/>
    <lineage>
        <taxon>Bacteria</taxon>
        <taxon>Pseudomonadati</taxon>
        <taxon>Pseudomonadota</taxon>
        <taxon>Alphaproteobacteria</taxon>
        <taxon>Hyphomicrobiales</taxon>
        <taxon>Boseaceae</taxon>
        <taxon>Bosea</taxon>
    </lineage>
</organism>
<dbReference type="CDD" id="cd10719">
    <property type="entry name" value="DnaJ_zf"/>
    <property type="match status" value="1"/>
</dbReference>
<dbReference type="InterPro" id="IPR012724">
    <property type="entry name" value="DnaJ"/>
</dbReference>
<evidence type="ECO:0000259" key="11">
    <source>
        <dbReference type="PROSITE" id="PS50076"/>
    </source>
</evidence>
<keyword evidence="2 9" id="KW-0235">DNA replication</keyword>
<dbReference type="SMART" id="SM00271">
    <property type="entry name" value="DnaJ"/>
    <property type="match status" value="1"/>
</dbReference>
<keyword evidence="6 9" id="KW-0862">Zinc</keyword>
<feature type="repeat" description="CXXCXGXG motif" evidence="9">
    <location>
        <begin position="163"/>
        <end position="170"/>
    </location>
</feature>
<dbReference type="Proteomes" id="UP001596104">
    <property type="component" value="Unassembled WGS sequence"/>
</dbReference>
<feature type="binding site" evidence="9">
    <location>
        <position position="185"/>
    </location>
    <ligand>
        <name>Zn(2+)</name>
        <dbReference type="ChEBI" id="CHEBI:29105"/>
        <label>2</label>
    </ligand>
</feature>
<comment type="caution">
    <text evidence="13">The sequence shown here is derived from an EMBL/GenBank/DDBJ whole genome shotgun (WGS) entry which is preliminary data.</text>
</comment>
<feature type="repeat" description="CXXCXGXG motif" evidence="9">
    <location>
        <begin position="146"/>
        <end position="153"/>
    </location>
</feature>
<dbReference type="PROSITE" id="PS50076">
    <property type="entry name" value="DNAJ_2"/>
    <property type="match status" value="1"/>
</dbReference>
<keyword evidence="4 9" id="KW-0677">Repeat</keyword>
<evidence type="ECO:0000313" key="14">
    <source>
        <dbReference type="Proteomes" id="UP001596104"/>
    </source>
</evidence>
<dbReference type="GO" id="GO:0016491">
    <property type="term" value="F:oxidoreductase activity"/>
    <property type="evidence" value="ECO:0007669"/>
    <property type="project" value="UniProtKB-KW"/>
</dbReference>
<dbReference type="InterPro" id="IPR018253">
    <property type="entry name" value="DnaJ_domain_CS"/>
</dbReference>
<keyword evidence="5 9" id="KW-0863">Zinc-finger</keyword>